<dbReference type="AlphaFoldDB" id="A0AAN9W3G5"/>
<dbReference type="Proteomes" id="UP001378592">
    <property type="component" value="Unassembled WGS sequence"/>
</dbReference>
<keyword evidence="3" id="KW-1185">Reference proteome</keyword>
<protein>
    <submittedName>
        <fullName evidence="2">Uncharacterized protein</fullName>
    </submittedName>
</protein>
<dbReference type="EMBL" id="JAZDUA010000016">
    <property type="protein sequence ID" value="KAK7873125.1"/>
    <property type="molecule type" value="Genomic_DNA"/>
</dbReference>
<evidence type="ECO:0000313" key="3">
    <source>
        <dbReference type="Proteomes" id="UP001378592"/>
    </source>
</evidence>
<proteinExistence type="predicted"/>
<comment type="caution">
    <text evidence="2">The sequence shown here is derived from an EMBL/GenBank/DDBJ whole genome shotgun (WGS) entry which is preliminary data.</text>
</comment>
<evidence type="ECO:0000256" key="1">
    <source>
        <dbReference type="SAM" id="MobiDB-lite"/>
    </source>
</evidence>
<sequence length="226" mass="26578">MRGRSRTHSPCSQDSMDKENCPDSNILRRTRRRLQQRFDNNYCRAPEEKQNAEKSWNAFTLPSVTVPRIHPARVLRSGANTLSRTLNSVQTTFGSLSQKFRRSTKRRHQFKNESPCTPVTPQTRSRHILGRTPTKLYSPFGIESPCKKLRDKENHCMTEKPFETHRYIPRKLIESSKYNYKCTRVIANETMVNEKRNFDPDVEEVRIGMWELRQTAHSIVKRSLQQ</sequence>
<reference evidence="2 3" key="1">
    <citation type="submission" date="2024-03" db="EMBL/GenBank/DDBJ databases">
        <title>The genome assembly and annotation of the cricket Gryllus longicercus Weissman &amp; Gray.</title>
        <authorList>
            <person name="Szrajer S."/>
            <person name="Gray D."/>
            <person name="Ylla G."/>
        </authorList>
    </citation>
    <scope>NUCLEOTIDE SEQUENCE [LARGE SCALE GENOMIC DNA]</scope>
    <source>
        <strain evidence="2">DAG 2021-001</strain>
        <tissue evidence="2">Whole body minus gut</tissue>
    </source>
</reference>
<gene>
    <name evidence="2" type="ORF">R5R35_006352</name>
</gene>
<name>A0AAN9W3G5_9ORTH</name>
<feature type="region of interest" description="Disordered" evidence="1">
    <location>
        <begin position="1"/>
        <end position="23"/>
    </location>
</feature>
<accession>A0AAN9W3G5</accession>
<organism evidence="2 3">
    <name type="scientific">Gryllus longicercus</name>
    <dbReference type="NCBI Taxonomy" id="2509291"/>
    <lineage>
        <taxon>Eukaryota</taxon>
        <taxon>Metazoa</taxon>
        <taxon>Ecdysozoa</taxon>
        <taxon>Arthropoda</taxon>
        <taxon>Hexapoda</taxon>
        <taxon>Insecta</taxon>
        <taxon>Pterygota</taxon>
        <taxon>Neoptera</taxon>
        <taxon>Polyneoptera</taxon>
        <taxon>Orthoptera</taxon>
        <taxon>Ensifera</taxon>
        <taxon>Gryllidea</taxon>
        <taxon>Grylloidea</taxon>
        <taxon>Gryllidae</taxon>
        <taxon>Gryllinae</taxon>
        <taxon>Gryllus</taxon>
    </lineage>
</organism>
<evidence type="ECO:0000313" key="2">
    <source>
        <dbReference type="EMBL" id="KAK7873125.1"/>
    </source>
</evidence>